<evidence type="ECO:0000313" key="3">
    <source>
        <dbReference type="Proteomes" id="UP000178425"/>
    </source>
</evidence>
<comment type="caution">
    <text evidence="2">The sequence shown here is derived from an EMBL/GenBank/DDBJ whole genome shotgun (WGS) entry which is preliminary data.</text>
</comment>
<evidence type="ECO:0000256" key="1">
    <source>
        <dbReference type="SAM" id="Phobius"/>
    </source>
</evidence>
<keyword evidence="1" id="KW-0812">Transmembrane</keyword>
<name>A0A1F5WRK5_9BACT</name>
<dbReference type="EMBL" id="MFHI01000032">
    <property type="protein sequence ID" value="OGF78217.1"/>
    <property type="molecule type" value="Genomic_DNA"/>
</dbReference>
<accession>A0A1F5WRK5</accession>
<dbReference type="Proteomes" id="UP000178425">
    <property type="component" value="Unassembled WGS sequence"/>
</dbReference>
<sequence length="71" mass="7993">MNQWFRYFLGTPQRFLRTFVVVGLIVVILNPGLLALAVNRFLGEMNPLIGPLLQIGIVVAGIRIILFGRKK</sequence>
<organism evidence="2 3">
    <name type="scientific">Candidatus Giovannonibacteria bacterium RIFCSPHIGHO2_02_43_13</name>
    <dbReference type="NCBI Taxonomy" id="1798330"/>
    <lineage>
        <taxon>Bacteria</taxon>
        <taxon>Candidatus Giovannoniibacteriota</taxon>
    </lineage>
</organism>
<evidence type="ECO:0000313" key="2">
    <source>
        <dbReference type="EMBL" id="OGF78217.1"/>
    </source>
</evidence>
<keyword evidence="1" id="KW-1133">Transmembrane helix</keyword>
<protein>
    <submittedName>
        <fullName evidence="2">Uncharacterized protein</fullName>
    </submittedName>
</protein>
<gene>
    <name evidence="2" type="ORF">A2W54_03890</name>
</gene>
<feature type="transmembrane region" description="Helical" evidence="1">
    <location>
        <begin position="20"/>
        <end position="42"/>
    </location>
</feature>
<dbReference type="AlphaFoldDB" id="A0A1F5WRK5"/>
<reference evidence="2 3" key="1">
    <citation type="journal article" date="2016" name="Nat. Commun.">
        <title>Thousands of microbial genomes shed light on interconnected biogeochemical processes in an aquifer system.</title>
        <authorList>
            <person name="Anantharaman K."/>
            <person name="Brown C.T."/>
            <person name="Hug L.A."/>
            <person name="Sharon I."/>
            <person name="Castelle C.J."/>
            <person name="Probst A.J."/>
            <person name="Thomas B.C."/>
            <person name="Singh A."/>
            <person name="Wilkins M.J."/>
            <person name="Karaoz U."/>
            <person name="Brodie E.L."/>
            <person name="Williams K.H."/>
            <person name="Hubbard S.S."/>
            <person name="Banfield J.F."/>
        </authorList>
    </citation>
    <scope>NUCLEOTIDE SEQUENCE [LARGE SCALE GENOMIC DNA]</scope>
</reference>
<keyword evidence="1" id="KW-0472">Membrane</keyword>
<feature type="transmembrane region" description="Helical" evidence="1">
    <location>
        <begin position="48"/>
        <end position="66"/>
    </location>
</feature>
<proteinExistence type="predicted"/>